<feature type="domain" description="CUB" evidence="5">
    <location>
        <begin position="1"/>
        <end position="97"/>
    </location>
</feature>
<evidence type="ECO:0000313" key="6">
    <source>
        <dbReference type="Proteomes" id="UP000095280"/>
    </source>
</evidence>
<dbReference type="WBParaSite" id="maker-uti_cns_0047813-snap-gene-0.11-mRNA-1">
    <property type="protein sequence ID" value="maker-uti_cns_0047813-snap-gene-0.11-mRNA-1"/>
    <property type="gene ID" value="maker-uti_cns_0047813-snap-gene-0.11"/>
</dbReference>
<evidence type="ECO:0000256" key="2">
    <source>
        <dbReference type="ARBA" id="ARBA00023157"/>
    </source>
</evidence>
<dbReference type="AlphaFoldDB" id="A0A1I8JI08"/>
<evidence type="ECO:0000256" key="1">
    <source>
        <dbReference type="ARBA" id="ARBA00022737"/>
    </source>
</evidence>
<name>A0A1I8JI08_9PLAT</name>
<keyword evidence="1" id="KW-0677">Repeat</keyword>
<comment type="caution">
    <text evidence="3">Lacks conserved residue(s) required for the propagation of feature annotation.</text>
</comment>
<dbReference type="Pfam" id="PF00431">
    <property type="entry name" value="CUB"/>
    <property type="match status" value="3"/>
</dbReference>
<keyword evidence="6" id="KW-1185">Reference proteome</keyword>
<feature type="domain" description="CUB" evidence="5">
    <location>
        <begin position="100"/>
        <end position="209"/>
    </location>
</feature>
<dbReference type="PROSITE" id="PS01180">
    <property type="entry name" value="CUB"/>
    <property type="match status" value="3"/>
</dbReference>
<dbReference type="Gene3D" id="2.60.120.290">
    <property type="entry name" value="Spermadhesin, CUB domain"/>
    <property type="match status" value="4"/>
</dbReference>
<evidence type="ECO:0000313" key="7">
    <source>
        <dbReference type="WBParaSite" id="maker-uti_cns_0047813-snap-gene-0.11-mRNA-1"/>
    </source>
</evidence>
<dbReference type="SMART" id="SM00042">
    <property type="entry name" value="CUB"/>
    <property type="match status" value="2"/>
</dbReference>
<dbReference type="PANTHER" id="PTHR24251:SF30">
    <property type="entry name" value="MEMBRANE FRIZZLED-RELATED PROTEIN"/>
    <property type="match status" value="1"/>
</dbReference>
<evidence type="ECO:0000256" key="4">
    <source>
        <dbReference type="SAM" id="MobiDB-lite"/>
    </source>
</evidence>
<protein>
    <submittedName>
        <fullName evidence="7">CUB domain-containing protein</fullName>
    </submittedName>
</protein>
<accession>A0A1I8JI08</accession>
<evidence type="ECO:0000256" key="3">
    <source>
        <dbReference type="PROSITE-ProRule" id="PRU00059"/>
    </source>
</evidence>
<dbReference type="PANTHER" id="PTHR24251">
    <property type="entry name" value="OVOCHYMASE-RELATED"/>
    <property type="match status" value="1"/>
</dbReference>
<sequence length="476" mass="53720">MSAYAPNLACLWTLPKRPGFYIYLFIEAYYLSTGDCLKIVTKFFSTASEPGSDGNLQYCNTRSGQNVHWVTSGDAHISFTTDNLHESIGFSIQFYYEQACPSVQKWDSDNGEVVSHTNAGTTHYLNSMRCNWQISVSPGKHVIAWFNRGAAWKPDVVTLYDGLSDSILVTGQYFPREVGYRANTSSITVRFTTDATKHNYGFQMRYSIAENFCDGWKILQASQGEFFAHNSSSLPNYLKNMRCYWNITAPLGYSVVAQFLSFNLQVIDYVDILEGQQDSTKIARFTGYICQGTELLTNDTGELVSHSSAGIMGFLISSDCYWVIRVSPSKRVVAHFTFFNITSRYESVTLFDGANGSTVLATLSNGFSDTTRDFITTENVLTCQQQPVQSRRLDLPQHALFSAVQIRHQLQKLYQKQALLLSRLQLVENYPKQNEDNPYSVADKFENTTQRNVGEDDYYDSIGTLPQGDPQLSTFK</sequence>
<dbReference type="SUPFAM" id="SSF49854">
    <property type="entry name" value="Spermadhesin, CUB domain"/>
    <property type="match status" value="4"/>
</dbReference>
<organism evidence="6 7">
    <name type="scientific">Macrostomum lignano</name>
    <dbReference type="NCBI Taxonomy" id="282301"/>
    <lineage>
        <taxon>Eukaryota</taxon>
        <taxon>Metazoa</taxon>
        <taxon>Spiralia</taxon>
        <taxon>Lophotrochozoa</taxon>
        <taxon>Platyhelminthes</taxon>
        <taxon>Rhabditophora</taxon>
        <taxon>Macrostomorpha</taxon>
        <taxon>Macrostomida</taxon>
        <taxon>Macrostomidae</taxon>
        <taxon>Macrostomum</taxon>
    </lineage>
</organism>
<reference evidence="7" key="1">
    <citation type="submission" date="2016-11" db="UniProtKB">
        <authorList>
            <consortium name="WormBaseParasite"/>
        </authorList>
    </citation>
    <scope>IDENTIFICATION</scope>
</reference>
<feature type="domain" description="CUB" evidence="5">
    <location>
        <begin position="213"/>
        <end position="290"/>
    </location>
</feature>
<feature type="region of interest" description="Disordered" evidence="4">
    <location>
        <begin position="445"/>
        <end position="476"/>
    </location>
</feature>
<dbReference type="InterPro" id="IPR035914">
    <property type="entry name" value="Sperma_CUB_dom_sf"/>
</dbReference>
<dbReference type="CDD" id="cd00041">
    <property type="entry name" value="CUB"/>
    <property type="match status" value="2"/>
</dbReference>
<evidence type="ECO:0000259" key="5">
    <source>
        <dbReference type="PROSITE" id="PS01180"/>
    </source>
</evidence>
<keyword evidence="2" id="KW-1015">Disulfide bond</keyword>
<dbReference type="Proteomes" id="UP000095280">
    <property type="component" value="Unplaced"/>
</dbReference>
<dbReference type="InterPro" id="IPR000859">
    <property type="entry name" value="CUB_dom"/>
</dbReference>
<proteinExistence type="predicted"/>